<accession>A0A397IV45</accession>
<keyword evidence="2" id="KW-1185">Reference proteome</keyword>
<name>A0A397IV45_9GLOM</name>
<proteinExistence type="predicted"/>
<protein>
    <submittedName>
        <fullName evidence="1">Uncharacterized protein</fullName>
    </submittedName>
</protein>
<evidence type="ECO:0000313" key="1">
    <source>
        <dbReference type="EMBL" id="RHZ77646.1"/>
    </source>
</evidence>
<sequence length="111" mass="12614">MSNCICKQNDLLNEYINEGICGQFTQVPYSLVGVTIMYVGRLKRGSQWHKAVLTEESIALWQWYLGNDTFNNESWAKALDMTASELTTLFLTTINYDLCISEVQLTSGSKF</sequence>
<reference evidence="1 2" key="1">
    <citation type="submission" date="2018-08" db="EMBL/GenBank/DDBJ databases">
        <title>Genome and evolution of the arbuscular mycorrhizal fungus Diversispora epigaea (formerly Glomus versiforme) and its bacterial endosymbionts.</title>
        <authorList>
            <person name="Sun X."/>
            <person name="Fei Z."/>
            <person name="Harrison M."/>
        </authorList>
    </citation>
    <scope>NUCLEOTIDE SEQUENCE [LARGE SCALE GENOMIC DNA]</scope>
    <source>
        <strain evidence="1 2">IT104</strain>
    </source>
</reference>
<dbReference type="Proteomes" id="UP000266861">
    <property type="component" value="Unassembled WGS sequence"/>
</dbReference>
<organism evidence="1 2">
    <name type="scientific">Diversispora epigaea</name>
    <dbReference type="NCBI Taxonomy" id="1348612"/>
    <lineage>
        <taxon>Eukaryota</taxon>
        <taxon>Fungi</taxon>
        <taxon>Fungi incertae sedis</taxon>
        <taxon>Mucoromycota</taxon>
        <taxon>Glomeromycotina</taxon>
        <taxon>Glomeromycetes</taxon>
        <taxon>Diversisporales</taxon>
        <taxon>Diversisporaceae</taxon>
        <taxon>Diversispora</taxon>
    </lineage>
</organism>
<dbReference type="AlphaFoldDB" id="A0A397IV45"/>
<comment type="caution">
    <text evidence="1">The sequence shown here is derived from an EMBL/GenBank/DDBJ whole genome shotgun (WGS) entry which is preliminary data.</text>
</comment>
<gene>
    <name evidence="1" type="ORF">Glove_174g35</name>
</gene>
<evidence type="ECO:0000313" key="2">
    <source>
        <dbReference type="Proteomes" id="UP000266861"/>
    </source>
</evidence>
<dbReference type="EMBL" id="PQFF01000164">
    <property type="protein sequence ID" value="RHZ77646.1"/>
    <property type="molecule type" value="Genomic_DNA"/>
</dbReference>